<evidence type="ECO:0000259" key="4">
    <source>
        <dbReference type="PROSITE" id="PS51371"/>
    </source>
</evidence>
<evidence type="ECO:0000313" key="6">
    <source>
        <dbReference type="Proteomes" id="UP001056648"/>
    </source>
</evidence>
<dbReference type="PANTHER" id="PTHR43080:SF2">
    <property type="entry name" value="CBS DOMAIN-CONTAINING PROTEIN"/>
    <property type="match status" value="1"/>
</dbReference>
<protein>
    <submittedName>
        <fullName evidence="5">CBS domain-containing protein</fullName>
    </submittedName>
</protein>
<evidence type="ECO:0000256" key="1">
    <source>
        <dbReference type="ARBA" id="ARBA00023122"/>
    </source>
</evidence>
<dbReference type="Pfam" id="PF00571">
    <property type="entry name" value="CBS"/>
    <property type="match status" value="2"/>
</dbReference>
<dbReference type="InterPro" id="IPR000644">
    <property type="entry name" value="CBS_dom"/>
</dbReference>
<organism evidence="5 6">
    <name type="scientific">Cupriavidus gilardii</name>
    <dbReference type="NCBI Taxonomy" id="82541"/>
    <lineage>
        <taxon>Bacteria</taxon>
        <taxon>Pseudomonadati</taxon>
        <taxon>Pseudomonadota</taxon>
        <taxon>Betaproteobacteria</taxon>
        <taxon>Burkholderiales</taxon>
        <taxon>Burkholderiaceae</taxon>
        <taxon>Cupriavidus</taxon>
    </lineage>
</organism>
<proteinExistence type="predicted"/>
<keyword evidence="6" id="KW-1185">Reference proteome</keyword>
<dbReference type="RefSeq" id="WP_226995040.1">
    <property type="nucleotide sequence ID" value="NZ_BAAAEB010000001.1"/>
</dbReference>
<gene>
    <name evidence="5" type="ORF">NDR89_08800</name>
</gene>
<evidence type="ECO:0000313" key="5">
    <source>
        <dbReference type="EMBL" id="USE77332.1"/>
    </source>
</evidence>
<feature type="domain" description="CBS" evidence="4">
    <location>
        <begin position="158"/>
        <end position="215"/>
    </location>
</feature>
<evidence type="ECO:0000256" key="2">
    <source>
        <dbReference type="PROSITE-ProRule" id="PRU00703"/>
    </source>
</evidence>
<name>A0ABY4VJL2_9BURK</name>
<keyword evidence="1 2" id="KW-0129">CBS domain</keyword>
<dbReference type="InterPro" id="IPR046342">
    <property type="entry name" value="CBS_dom_sf"/>
</dbReference>
<dbReference type="SUPFAM" id="SSF54631">
    <property type="entry name" value="CBS-domain pair"/>
    <property type="match status" value="1"/>
</dbReference>
<evidence type="ECO:0000256" key="3">
    <source>
        <dbReference type="SAM" id="MobiDB-lite"/>
    </source>
</evidence>
<sequence>MDSFRISLSCTWSGAMRARIDAAAQEPYRRGDRPRPACHGGVIPAGALERILRNRRCVPSARSANHPQGETTMATQMQGGGAQRSGGVLRDVMTAQPAFLTQDDTIKRAAELMAQLDVGALPVCDGRRLTGMVTDRDITVRCTAAGADPANTKVTQAMTQDVQWCSDDESVDTAREKMAAHQIRRLAVIDKDHQLVGMVSLGDLAVKTGDTGGAGEALEGVSQPAQPSR</sequence>
<dbReference type="CDD" id="cd04622">
    <property type="entry name" value="CBS_pair_HRP1_like"/>
    <property type="match status" value="1"/>
</dbReference>
<dbReference type="InterPro" id="IPR051257">
    <property type="entry name" value="Diverse_CBS-Domain"/>
</dbReference>
<dbReference type="PROSITE" id="PS51371">
    <property type="entry name" value="CBS"/>
    <property type="match status" value="2"/>
</dbReference>
<accession>A0ABY4VJL2</accession>
<feature type="region of interest" description="Disordered" evidence="3">
    <location>
        <begin position="60"/>
        <end position="85"/>
    </location>
</feature>
<dbReference type="SMART" id="SM00116">
    <property type="entry name" value="CBS"/>
    <property type="match status" value="2"/>
</dbReference>
<dbReference type="PANTHER" id="PTHR43080">
    <property type="entry name" value="CBS DOMAIN-CONTAINING PROTEIN CBSX3, MITOCHONDRIAL"/>
    <property type="match status" value="1"/>
</dbReference>
<dbReference type="EMBL" id="CP098735">
    <property type="protein sequence ID" value="USE77332.1"/>
    <property type="molecule type" value="Genomic_DNA"/>
</dbReference>
<feature type="compositionally biased region" description="Polar residues" evidence="3">
    <location>
        <begin position="62"/>
        <end position="77"/>
    </location>
</feature>
<dbReference type="Proteomes" id="UP001056648">
    <property type="component" value="Chromosome 1"/>
</dbReference>
<reference evidence="5" key="1">
    <citation type="submission" date="2022-06" db="EMBL/GenBank/DDBJ databases">
        <title>Complete genome sequence and characterization of Cupriavidus gilardii QJ1 isolated from contaminating cells.</title>
        <authorList>
            <person name="Qi J."/>
        </authorList>
    </citation>
    <scope>NUCLEOTIDE SEQUENCE</scope>
    <source>
        <strain evidence="5">QJ1</strain>
    </source>
</reference>
<feature type="domain" description="CBS" evidence="4">
    <location>
        <begin position="93"/>
        <end position="149"/>
    </location>
</feature>
<dbReference type="Gene3D" id="3.10.580.10">
    <property type="entry name" value="CBS-domain"/>
    <property type="match status" value="1"/>
</dbReference>